<feature type="compositionally biased region" description="Acidic residues" evidence="1">
    <location>
        <begin position="330"/>
        <end position="354"/>
    </location>
</feature>
<reference evidence="2" key="1">
    <citation type="submission" date="2022-08" db="EMBL/GenBank/DDBJ databases">
        <title>Chelativorans sichuanense sp. nov., a paraffin oil-degrading bacterium isolated from a mixture of oil-based drill cuttings and paddy soil.</title>
        <authorList>
            <person name="Yu J."/>
            <person name="Liu H."/>
            <person name="Chen Q."/>
        </authorList>
    </citation>
    <scope>NUCLEOTIDE SEQUENCE</scope>
    <source>
        <strain evidence="2">SCAU 2101</strain>
    </source>
</reference>
<dbReference type="Proteomes" id="UP001149009">
    <property type="component" value="Unassembled WGS sequence"/>
</dbReference>
<keyword evidence="3" id="KW-1185">Reference proteome</keyword>
<dbReference type="AlphaFoldDB" id="A0A9X3B0V4"/>
<name>A0A9X3B0V4_9HYPH</name>
<dbReference type="RefSeq" id="WP_261517174.1">
    <property type="nucleotide sequence ID" value="NZ_JAODNV010000031.1"/>
</dbReference>
<feature type="region of interest" description="Disordered" evidence="1">
    <location>
        <begin position="1"/>
        <end position="32"/>
    </location>
</feature>
<evidence type="ECO:0000313" key="3">
    <source>
        <dbReference type="Proteomes" id="UP001149009"/>
    </source>
</evidence>
<proteinExistence type="predicted"/>
<accession>A0A9X3B0V4</accession>
<evidence type="ECO:0000256" key="1">
    <source>
        <dbReference type="SAM" id="MobiDB-lite"/>
    </source>
</evidence>
<feature type="region of interest" description="Disordered" evidence="1">
    <location>
        <begin position="54"/>
        <end position="85"/>
    </location>
</feature>
<evidence type="ECO:0000313" key="2">
    <source>
        <dbReference type="EMBL" id="MCT8992224.1"/>
    </source>
</evidence>
<sequence length="380" mass="40345">MPVMRAIRRPIPDVRTSAAAAQRGGSPAARPESRILASVRHAAAACDAPAASFSDDGKRLNRASTPVTGLGGMRGSSNGGGSDDLRNARDADFDLLVENAIAAILAAGDRPDPVFGPFAELNSLVRAVTYHEGRLLEQGMARLAAENPSLRIMPSETALPIVPAALEMLARNEWRSLKGIRLRSEVHHKASYVPDLFIVDAQAHRALIADMKRSLASYPERRLDALRRRMMAAALIAADWLHIEGKVAGVTSVEVAIVDGSSERRDHGSGIFPLDEIGELIEVGDAGEAMLELRAKFACRVQEEIGAACLRALGGDDVVGEDAADRESADDAADDDGDAEADADDEQLNPDDEDGSSRTIAAFGSEPVSAVVGFARGRER</sequence>
<protein>
    <submittedName>
        <fullName evidence="2">Uncharacterized protein</fullName>
    </submittedName>
</protein>
<organism evidence="2 3">
    <name type="scientific">Chelativorans petroleitrophicus</name>
    <dbReference type="NCBI Taxonomy" id="2975484"/>
    <lineage>
        <taxon>Bacteria</taxon>
        <taxon>Pseudomonadati</taxon>
        <taxon>Pseudomonadota</taxon>
        <taxon>Alphaproteobacteria</taxon>
        <taxon>Hyphomicrobiales</taxon>
        <taxon>Phyllobacteriaceae</taxon>
        <taxon>Chelativorans</taxon>
    </lineage>
</organism>
<feature type="region of interest" description="Disordered" evidence="1">
    <location>
        <begin position="322"/>
        <end position="364"/>
    </location>
</feature>
<comment type="caution">
    <text evidence="2">The sequence shown here is derived from an EMBL/GenBank/DDBJ whole genome shotgun (WGS) entry which is preliminary data.</text>
</comment>
<feature type="compositionally biased region" description="Low complexity" evidence="1">
    <location>
        <begin position="17"/>
        <end position="30"/>
    </location>
</feature>
<feature type="compositionally biased region" description="Gly residues" evidence="1">
    <location>
        <begin position="69"/>
        <end position="82"/>
    </location>
</feature>
<gene>
    <name evidence="2" type="ORF">NYR54_18390</name>
</gene>
<dbReference type="EMBL" id="JAODNV010000031">
    <property type="protein sequence ID" value="MCT8992224.1"/>
    <property type="molecule type" value="Genomic_DNA"/>
</dbReference>